<comment type="caution">
    <text evidence="2">The sequence shown here is derived from an EMBL/GenBank/DDBJ whole genome shotgun (WGS) entry which is preliminary data.</text>
</comment>
<dbReference type="Proteomes" id="UP000292702">
    <property type="component" value="Unassembled WGS sequence"/>
</dbReference>
<feature type="transmembrane region" description="Helical" evidence="1">
    <location>
        <begin position="33"/>
        <end position="54"/>
    </location>
</feature>
<gene>
    <name evidence="2" type="ORF">EIP91_000381</name>
</gene>
<accession>A0A4R0RMF6</accession>
<name>A0A4R0RMF6_9APHY</name>
<sequence length="141" mass="15299">MSSTTSSAQVSATPSQVPLDSMGLPALSGGASLYLYILLAALSLLIGLVFLFFGRSWIRNRQHRIVAGWVIYDSNSPVFSASHVEKPKIYDVCINMAAEINERAETWGAGDWEKTQNSFAAPPIDYADTSQDPMAISLVTN</sequence>
<evidence type="ECO:0000313" key="2">
    <source>
        <dbReference type="EMBL" id="TCD67205.1"/>
    </source>
</evidence>
<dbReference type="EMBL" id="RWJN01000106">
    <property type="protein sequence ID" value="TCD67205.1"/>
    <property type="molecule type" value="Genomic_DNA"/>
</dbReference>
<keyword evidence="1" id="KW-1133">Transmembrane helix</keyword>
<dbReference type="AlphaFoldDB" id="A0A4R0RMF6"/>
<reference evidence="2 3" key="1">
    <citation type="submission" date="2018-11" db="EMBL/GenBank/DDBJ databases">
        <title>Genome assembly of Steccherinum ochraceum LE-BIN_3174, the white-rot fungus of the Steccherinaceae family (The Residual Polyporoid clade, Polyporales, Basidiomycota).</title>
        <authorList>
            <person name="Fedorova T.V."/>
            <person name="Glazunova O.A."/>
            <person name="Landesman E.O."/>
            <person name="Moiseenko K.V."/>
            <person name="Psurtseva N.V."/>
            <person name="Savinova O.S."/>
            <person name="Shakhova N.V."/>
            <person name="Tyazhelova T.V."/>
            <person name="Vasina D.V."/>
        </authorList>
    </citation>
    <scope>NUCLEOTIDE SEQUENCE [LARGE SCALE GENOMIC DNA]</scope>
    <source>
        <strain evidence="2 3">LE-BIN_3174</strain>
    </source>
</reference>
<proteinExistence type="predicted"/>
<evidence type="ECO:0000313" key="3">
    <source>
        <dbReference type="Proteomes" id="UP000292702"/>
    </source>
</evidence>
<keyword evidence="3" id="KW-1185">Reference proteome</keyword>
<protein>
    <submittedName>
        <fullName evidence="2">Uncharacterized protein</fullName>
    </submittedName>
</protein>
<organism evidence="2 3">
    <name type="scientific">Steccherinum ochraceum</name>
    <dbReference type="NCBI Taxonomy" id="92696"/>
    <lineage>
        <taxon>Eukaryota</taxon>
        <taxon>Fungi</taxon>
        <taxon>Dikarya</taxon>
        <taxon>Basidiomycota</taxon>
        <taxon>Agaricomycotina</taxon>
        <taxon>Agaricomycetes</taxon>
        <taxon>Polyporales</taxon>
        <taxon>Steccherinaceae</taxon>
        <taxon>Steccherinum</taxon>
    </lineage>
</organism>
<keyword evidence="1" id="KW-0472">Membrane</keyword>
<keyword evidence="1" id="KW-0812">Transmembrane</keyword>
<evidence type="ECO:0000256" key="1">
    <source>
        <dbReference type="SAM" id="Phobius"/>
    </source>
</evidence>